<protein>
    <submittedName>
        <fullName evidence="1">Uncharacterized protein</fullName>
    </submittedName>
</protein>
<evidence type="ECO:0000313" key="1">
    <source>
        <dbReference type="EMBL" id="CAL1401639.1"/>
    </source>
</evidence>
<dbReference type="EMBL" id="OZ034820">
    <property type="protein sequence ID" value="CAL1401639.1"/>
    <property type="molecule type" value="Genomic_DNA"/>
</dbReference>
<keyword evidence="2" id="KW-1185">Reference proteome</keyword>
<dbReference type="Proteomes" id="UP001497516">
    <property type="component" value="Chromosome 7"/>
</dbReference>
<reference evidence="1 2" key="1">
    <citation type="submission" date="2024-04" db="EMBL/GenBank/DDBJ databases">
        <authorList>
            <person name="Fracassetti M."/>
        </authorList>
    </citation>
    <scope>NUCLEOTIDE SEQUENCE [LARGE SCALE GENOMIC DNA]</scope>
</reference>
<gene>
    <name evidence="1" type="ORF">LTRI10_LOCUS41685</name>
</gene>
<evidence type="ECO:0000313" key="2">
    <source>
        <dbReference type="Proteomes" id="UP001497516"/>
    </source>
</evidence>
<accession>A0AAV2FTD5</accession>
<sequence>MKLKHLHNLMAGCRLRAEEWRGAGGALDSRVALAQAIEEAGWMAIAGCEQRSDAALAELSTAEEWLATA</sequence>
<proteinExistence type="predicted"/>
<name>A0AAV2FTD5_9ROSI</name>
<organism evidence="1 2">
    <name type="scientific">Linum trigynum</name>
    <dbReference type="NCBI Taxonomy" id="586398"/>
    <lineage>
        <taxon>Eukaryota</taxon>
        <taxon>Viridiplantae</taxon>
        <taxon>Streptophyta</taxon>
        <taxon>Embryophyta</taxon>
        <taxon>Tracheophyta</taxon>
        <taxon>Spermatophyta</taxon>
        <taxon>Magnoliopsida</taxon>
        <taxon>eudicotyledons</taxon>
        <taxon>Gunneridae</taxon>
        <taxon>Pentapetalae</taxon>
        <taxon>rosids</taxon>
        <taxon>fabids</taxon>
        <taxon>Malpighiales</taxon>
        <taxon>Linaceae</taxon>
        <taxon>Linum</taxon>
    </lineage>
</organism>
<dbReference type="AlphaFoldDB" id="A0AAV2FTD5"/>